<keyword evidence="3" id="KW-1185">Reference proteome</keyword>
<sequence>MWCSLVFILAALSVSVNADAIDMWVNPSQNKKVVGFYTSLEVPHGYDPPSTYWCIAGWGLGYFGIQVLVDGSHALIMSEWNEGHKSPQIDLSIPHGEISQCEESCPEGAMAHVIIPGHAWVTGVKYNFKIEMQFNGTNQNIHSYFFTNNHWELIAQITAPKYGRQGFQTIYQFLENWLSNYDQERRGIYSDQHFKFEGDEKWYPAASISPFKNANKVHPDYYAEAVPLQQGNGMMLKLDGTQPGSKKGWFYYPTLHTNATNMLPPINNPPPLHGKHTVTVVDTYVAYRRYTDSPVTTTTTEKHWQSVTLNPTVTQIETLRDTFVQTETVHRTRTELTTVTPSADIKDEVKTITETLTQEDTTTVVDQPTTVSTVTLPRMENQSLTVFETVQPTVTAPVITVTSVL</sequence>
<comment type="caution">
    <text evidence="2">The sequence shown here is derived from an EMBL/GenBank/DDBJ whole genome shotgun (WGS) entry which is preliminary data.</text>
</comment>
<feature type="signal peptide" evidence="1">
    <location>
        <begin position="1"/>
        <end position="18"/>
    </location>
</feature>
<accession>A0ABR2VR95</accession>
<dbReference type="EMBL" id="JASJQH010008295">
    <property type="protein sequence ID" value="KAK9693702.1"/>
    <property type="molecule type" value="Genomic_DNA"/>
</dbReference>
<dbReference type="Pfam" id="PF11958">
    <property type="entry name" value="DUF3472"/>
    <property type="match status" value="1"/>
</dbReference>
<evidence type="ECO:0000313" key="2">
    <source>
        <dbReference type="EMBL" id="KAK9693702.1"/>
    </source>
</evidence>
<proteinExistence type="predicted"/>
<dbReference type="Proteomes" id="UP001479436">
    <property type="component" value="Unassembled WGS sequence"/>
</dbReference>
<dbReference type="InterPro" id="IPR021862">
    <property type="entry name" value="DUF3472"/>
</dbReference>
<evidence type="ECO:0000313" key="3">
    <source>
        <dbReference type="Proteomes" id="UP001479436"/>
    </source>
</evidence>
<protein>
    <submittedName>
        <fullName evidence="2">Uncharacterized protein</fullName>
    </submittedName>
</protein>
<gene>
    <name evidence="2" type="ORF">K7432_013777</name>
</gene>
<reference evidence="2 3" key="1">
    <citation type="submission" date="2023-04" db="EMBL/GenBank/DDBJ databases">
        <title>Genome of Basidiobolus ranarum AG-B5.</title>
        <authorList>
            <person name="Stajich J.E."/>
            <person name="Carter-House D."/>
            <person name="Gryganskyi A."/>
        </authorList>
    </citation>
    <scope>NUCLEOTIDE SEQUENCE [LARGE SCALE GENOMIC DNA]</scope>
    <source>
        <strain evidence="2 3">AG-B5</strain>
    </source>
</reference>
<organism evidence="2 3">
    <name type="scientific">Basidiobolus ranarum</name>
    <dbReference type="NCBI Taxonomy" id="34480"/>
    <lineage>
        <taxon>Eukaryota</taxon>
        <taxon>Fungi</taxon>
        <taxon>Fungi incertae sedis</taxon>
        <taxon>Zoopagomycota</taxon>
        <taxon>Entomophthoromycotina</taxon>
        <taxon>Basidiobolomycetes</taxon>
        <taxon>Basidiobolales</taxon>
        <taxon>Basidiobolaceae</taxon>
        <taxon>Basidiobolus</taxon>
    </lineage>
</organism>
<evidence type="ECO:0000256" key="1">
    <source>
        <dbReference type="SAM" id="SignalP"/>
    </source>
</evidence>
<name>A0ABR2VR95_9FUNG</name>
<feature type="chain" id="PRO_5045398765" evidence="1">
    <location>
        <begin position="19"/>
        <end position="405"/>
    </location>
</feature>
<keyword evidence="1" id="KW-0732">Signal</keyword>